<dbReference type="Pfam" id="PF04082">
    <property type="entry name" value="Fungal_trans"/>
    <property type="match status" value="1"/>
</dbReference>
<dbReference type="Proteomes" id="UP000283269">
    <property type="component" value="Unassembled WGS sequence"/>
</dbReference>
<evidence type="ECO:0000313" key="8">
    <source>
        <dbReference type="Proteomes" id="UP000283269"/>
    </source>
</evidence>
<dbReference type="SMART" id="SM00906">
    <property type="entry name" value="Fungal_trans"/>
    <property type="match status" value="1"/>
</dbReference>
<feature type="domain" description="Xylanolytic transcriptional activator regulatory" evidence="6">
    <location>
        <begin position="148"/>
        <end position="221"/>
    </location>
</feature>
<organism evidence="7 8">
    <name type="scientific">Psilocybe cyanescens</name>
    <dbReference type="NCBI Taxonomy" id="93625"/>
    <lineage>
        <taxon>Eukaryota</taxon>
        <taxon>Fungi</taxon>
        <taxon>Dikarya</taxon>
        <taxon>Basidiomycota</taxon>
        <taxon>Agaricomycotina</taxon>
        <taxon>Agaricomycetes</taxon>
        <taxon>Agaricomycetidae</taxon>
        <taxon>Agaricales</taxon>
        <taxon>Agaricineae</taxon>
        <taxon>Strophariaceae</taxon>
        <taxon>Psilocybe</taxon>
    </lineage>
</organism>
<keyword evidence="4" id="KW-0539">Nucleus</keyword>
<dbReference type="GO" id="GO:0006351">
    <property type="term" value="P:DNA-templated transcription"/>
    <property type="evidence" value="ECO:0007669"/>
    <property type="project" value="InterPro"/>
</dbReference>
<protein>
    <recommendedName>
        <fullName evidence="6">Xylanolytic transcriptional activator regulatory domain-containing protein</fullName>
    </recommendedName>
</protein>
<dbReference type="InterPro" id="IPR007219">
    <property type="entry name" value="XnlR_reg_dom"/>
</dbReference>
<evidence type="ECO:0000256" key="3">
    <source>
        <dbReference type="ARBA" id="ARBA00023125"/>
    </source>
</evidence>
<evidence type="ECO:0000256" key="1">
    <source>
        <dbReference type="ARBA" id="ARBA00004123"/>
    </source>
</evidence>
<dbReference type="PANTHER" id="PTHR46910">
    <property type="entry name" value="TRANSCRIPTION FACTOR PDR1"/>
    <property type="match status" value="1"/>
</dbReference>
<evidence type="ECO:0000313" key="7">
    <source>
        <dbReference type="EMBL" id="PPQ86679.1"/>
    </source>
</evidence>
<accession>A0A409X7B5</accession>
<dbReference type="OrthoDB" id="4456959at2759"/>
<reference evidence="7 8" key="1">
    <citation type="journal article" date="2018" name="Evol. Lett.">
        <title>Horizontal gene cluster transfer increased hallucinogenic mushroom diversity.</title>
        <authorList>
            <person name="Reynolds H.T."/>
            <person name="Vijayakumar V."/>
            <person name="Gluck-Thaler E."/>
            <person name="Korotkin H.B."/>
            <person name="Matheny P.B."/>
            <person name="Slot J.C."/>
        </authorList>
    </citation>
    <scope>NUCLEOTIDE SEQUENCE [LARGE SCALE GENOMIC DNA]</scope>
    <source>
        <strain evidence="7 8">2631</strain>
    </source>
</reference>
<comment type="caution">
    <text evidence="7">The sequence shown here is derived from an EMBL/GenBank/DDBJ whole genome shotgun (WGS) entry which is preliminary data.</text>
</comment>
<evidence type="ECO:0000259" key="6">
    <source>
        <dbReference type="SMART" id="SM00906"/>
    </source>
</evidence>
<keyword evidence="2" id="KW-0479">Metal-binding</keyword>
<evidence type="ECO:0000256" key="4">
    <source>
        <dbReference type="ARBA" id="ARBA00023242"/>
    </source>
</evidence>
<dbReference type="STRING" id="93625.A0A409X7B5"/>
<feature type="compositionally biased region" description="Low complexity" evidence="5">
    <location>
        <begin position="7"/>
        <end position="25"/>
    </location>
</feature>
<proteinExistence type="predicted"/>
<keyword evidence="8" id="KW-1185">Reference proteome</keyword>
<dbReference type="InParanoid" id="A0A409X7B5"/>
<feature type="non-terminal residue" evidence="7">
    <location>
        <position position="1"/>
    </location>
</feature>
<name>A0A409X7B5_PSICY</name>
<sequence length="445" mass="50600">FIPIALSYSNSHSPSTSTTTPASTTQEEADGLEAEDLAEITLCEELKKLTTVDAEDARFFGQASSVMLAKHVADVRNEIIGDSVAVRDPVKYRRAMYWKLSPWELPYVDDPETHYIYPEVDLLTSLVSLYFKKLASMFLVGTSMPYACWNLTAIGLRYGYEKGVHRRHGQSHVPTVENELLKRAFWALVCVDSFASSFVGRPCSMHETYVLVRPSETIFVIKPLYGRHDVEYPIECNDEYWETGDPTTTFQQPEGKPCSITAFNYFIKLCEILGFALRTLYANKKSKILLGFIGADWEERMVAELDSSMNKWREDLPKYLQWDPERNDSTFFHQSVNLHLSYYYVQIQIHRPYLTKKSSLTPLSLAMCNNSARACSHILEASLARGTRVLPNAVSIAYIAGMVITLNLLGNRSVGQSYNPREDMENLQKCVDYLEAIEDRLAFDS</sequence>
<dbReference type="InterPro" id="IPR050987">
    <property type="entry name" value="AtrR-like"/>
</dbReference>
<gene>
    <name evidence="7" type="ORF">CVT25_006754</name>
</gene>
<dbReference type="EMBL" id="NHYD01002448">
    <property type="protein sequence ID" value="PPQ86679.1"/>
    <property type="molecule type" value="Genomic_DNA"/>
</dbReference>
<comment type="subcellular location">
    <subcellularLocation>
        <location evidence="1">Nucleus</location>
    </subcellularLocation>
</comment>
<feature type="region of interest" description="Disordered" evidence="5">
    <location>
        <begin position="6"/>
        <end position="30"/>
    </location>
</feature>
<dbReference type="CDD" id="cd12148">
    <property type="entry name" value="fungal_TF_MHR"/>
    <property type="match status" value="1"/>
</dbReference>
<dbReference type="AlphaFoldDB" id="A0A409X7B5"/>
<evidence type="ECO:0000256" key="5">
    <source>
        <dbReference type="SAM" id="MobiDB-lite"/>
    </source>
</evidence>
<evidence type="ECO:0000256" key="2">
    <source>
        <dbReference type="ARBA" id="ARBA00022723"/>
    </source>
</evidence>
<dbReference type="PANTHER" id="PTHR46910:SF3">
    <property type="entry name" value="HALOTOLERANCE PROTEIN 9-RELATED"/>
    <property type="match status" value="1"/>
</dbReference>
<dbReference type="GO" id="GO:0003700">
    <property type="term" value="F:DNA-binding transcription factor activity"/>
    <property type="evidence" value="ECO:0007669"/>
    <property type="project" value="InterPro"/>
</dbReference>
<dbReference type="GO" id="GO:0003677">
    <property type="term" value="F:DNA binding"/>
    <property type="evidence" value="ECO:0007669"/>
    <property type="project" value="UniProtKB-KW"/>
</dbReference>
<keyword evidence="3" id="KW-0238">DNA-binding</keyword>
<dbReference type="GO" id="GO:0008270">
    <property type="term" value="F:zinc ion binding"/>
    <property type="evidence" value="ECO:0007669"/>
    <property type="project" value="InterPro"/>
</dbReference>
<dbReference type="GO" id="GO:0005634">
    <property type="term" value="C:nucleus"/>
    <property type="evidence" value="ECO:0007669"/>
    <property type="project" value="UniProtKB-SubCell"/>
</dbReference>